<dbReference type="RefSeq" id="WP_204447144.1">
    <property type="nucleotide sequence ID" value="NZ_JACJKY010000014.1"/>
</dbReference>
<dbReference type="GO" id="GO:0030246">
    <property type="term" value="F:carbohydrate binding"/>
    <property type="evidence" value="ECO:0007669"/>
    <property type="project" value="InterPro"/>
</dbReference>
<dbReference type="Pfam" id="PF01074">
    <property type="entry name" value="Glyco_hydro_38N"/>
    <property type="match status" value="1"/>
</dbReference>
<dbReference type="InterPro" id="IPR000602">
    <property type="entry name" value="Glyco_hydro_38_N"/>
</dbReference>
<dbReference type="InterPro" id="IPR011682">
    <property type="entry name" value="Glyco_hydro_38_C"/>
</dbReference>
<dbReference type="Gene3D" id="3.20.110.10">
    <property type="entry name" value="Glycoside hydrolase 38, N terminal domain"/>
    <property type="match status" value="1"/>
</dbReference>
<evidence type="ECO:0000256" key="4">
    <source>
        <dbReference type="ARBA" id="ARBA00023295"/>
    </source>
</evidence>
<dbReference type="SUPFAM" id="SSF88688">
    <property type="entry name" value="Families 57/38 glycoside transferase middle domain"/>
    <property type="match status" value="1"/>
</dbReference>
<dbReference type="SUPFAM" id="SSF74650">
    <property type="entry name" value="Galactose mutarotase-like"/>
    <property type="match status" value="1"/>
</dbReference>
<keyword evidence="3" id="KW-0378">Hydrolase</keyword>
<evidence type="ECO:0000256" key="2">
    <source>
        <dbReference type="ARBA" id="ARBA00022723"/>
    </source>
</evidence>
<evidence type="ECO:0000313" key="7">
    <source>
        <dbReference type="Proteomes" id="UP000774750"/>
    </source>
</evidence>
<comment type="similarity">
    <text evidence="1">Belongs to the glycosyl hydrolase 38 family.</text>
</comment>
<reference evidence="6" key="2">
    <citation type="journal article" date="2021" name="Sci. Rep.">
        <title>The distribution of antibiotic resistance genes in chicken gut microbiota commensals.</title>
        <authorList>
            <person name="Juricova H."/>
            <person name="Matiasovicova J."/>
            <person name="Kubasova T."/>
            <person name="Cejkova D."/>
            <person name="Rychlik I."/>
        </authorList>
    </citation>
    <scope>NUCLEOTIDE SEQUENCE</scope>
    <source>
        <strain evidence="6">An559</strain>
    </source>
</reference>
<dbReference type="Gene3D" id="2.60.40.2220">
    <property type="match status" value="1"/>
</dbReference>
<dbReference type="InterPro" id="IPR027291">
    <property type="entry name" value="Glyco_hydro_38_N_sf"/>
</dbReference>
<dbReference type="FunFam" id="2.70.98.30:FF:000010">
    <property type="entry name" value="Cytosolic alpha-mannosidase"/>
    <property type="match status" value="1"/>
</dbReference>
<dbReference type="Pfam" id="PF17677">
    <property type="entry name" value="Glyco_hydro38C2"/>
    <property type="match status" value="1"/>
</dbReference>
<reference evidence="6" key="1">
    <citation type="submission" date="2020-08" db="EMBL/GenBank/DDBJ databases">
        <authorList>
            <person name="Cejkova D."/>
            <person name="Kubasova T."/>
            <person name="Jahodarova E."/>
            <person name="Rychlik I."/>
        </authorList>
    </citation>
    <scope>NUCLEOTIDE SEQUENCE</scope>
    <source>
        <strain evidence="6">An559</strain>
    </source>
</reference>
<dbReference type="Pfam" id="PF09261">
    <property type="entry name" value="Alpha-mann_mid"/>
    <property type="match status" value="1"/>
</dbReference>
<dbReference type="PANTHER" id="PTHR46017:SF1">
    <property type="entry name" value="ALPHA-MANNOSIDASE 2C1"/>
    <property type="match status" value="1"/>
</dbReference>
<evidence type="ECO:0000256" key="1">
    <source>
        <dbReference type="ARBA" id="ARBA00009792"/>
    </source>
</evidence>
<dbReference type="Proteomes" id="UP000774750">
    <property type="component" value="Unassembled WGS sequence"/>
</dbReference>
<dbReference type="InterPro" id="IPR011330">
    <property type="entry name" value="Glyco_hydro/deAcase_b/a-brl"/>
</dbReference>
<dbReference type="GO" id="GO:0009313">
    <property type="term" value="P:oligosaccharide catabolic process"/>
    <property type="evidence" value="ECO:0007669"/>
    <property type="project" value="TreeGrafter"/>
</dbReference>
<proteinExistence type="inferred from homology"/>
<dbReference type="FunFam" id="3.20.110.10:FF:000002">
    <property type="entry name" value="alpha-mannosidase 2C1 isoform X1"/>
    <property type="match status" value="1"/>
</dbReference>
<dbReference type="Gene3D" id="1.20.1270.50">
    <property type="entry name" value="Glycoside hydrolase family 38, central domain"/>
    <property type="match status" value="1"/>
</dbReference>
<dbReference type="AlphaFoldDB" id="A0A939BEU6"/>
<name>A0A939BEU6_9FIRM</name>
<evidence type="ECO:0000256" key="3">
    <source>
        <dbReference type="ARBA" id="ARBA00022801"/>
    </source>
</evidence>
<dbReference type="InterPro" id="IPR015341">
    <property type="entry name" value="Glyco_hydro_38_cen"/>
</dbReference>
<dbReference type="GO" id="GO:0006013">
    <property type="term" value="P:mannose metabolic process"/>
    <property type="evidence" value="ECO:0007669"/>
    <property type="project" value="InterPro"/>
</dbReference>
<dbReference type="InterPro" id="IPR011013">
    <property type="entry name" value="Gal_mutarotase_sf_dom"/>
</dbReference>
<dbReference type="SUPFAM" id="SSF88713">
    <property type="entry name" value="Glycoside hydrolase/deacetylase"/>
    <property type="match status" value="1"/>
</dbReference>
<protein>
    <submittedName>
        <fullName evidence="6">Alpha-mannosidase</fullName>
    </submittedName>
</protein>
<comment type="caution">
    <text evidence="6">The sequence shown here is derived from an EMBL/GenBank/DDBJ whole genome shotgun (WGS) entry which is preliminary data.</text>
</comment>
<dbReference type="FunFam" id="1.20.1270.50:FF:000004">
    <property type="entry name" value="alpha-mannosidase 2C1 isoform X1"/>
    <property type="match status" value="1"/>
</dbReference>
<dbReference type="EMBL" id="JACJKY010000014">
    <property type="protein sequence ID" value="MBM6921327.1"/>
    <property type="molecule type" value="Genomic_DNA"/>
</dbReference>
<dbReference type="Pfam" id="PF07748">
    <property type="entry name" value="Glyco_hydro_38C"/>
    <property type="match status" value="1"/>
</dbReference>
<dbReference type="GO" id="GO:0004559">
    <property type="term" value="F:alpha-mannosidase activity"/>
    <property type="evidence" value="ECO:0007669"/>
    <property type="project" value="InterPro"/>
</dbReference>
<accession>A0A939BEU6</accession>
<sequence length="1051" mass="120693">MENYRFERVNKICEDLGALTVVQSISIPEFQMKPGFFLTPAQADADSTPWQKFDAASDIWPGPDAHYWFRAEVVVPESFDKKPLWFNFVTQVTFWDAVNPQFLLFVNGEITQGLDTNHQEVKITDCAKAGDRYVIDLQAYTGRDNDHNKGSTANLRLSGCMMEVDAAVQACYYNLNVPNRIVSRLDKNNQSRIKLQLALEKAINLLDLRVPYSKEFYDSVDACNAFLKEEVYTNLAGSDEVIATCIGHTHIDVAWWWTVSQSREKVVRSFSTVLKLMEEYPDYKFMSSQPQLYQFVKERYPELFEKIKARVAEGRWEPEGGMWVEADCNVTSGESLVRQFLHGKQFFRNEFGKENKILWLPDVFGYSAALPQIMKKSGIEYFMTTKIAWNQFNKLPVDTFWWKGIDGSEIFTHLITTQDEHQPEDSFYTTYNGQLDPVCLMRGWERYQHKDLNNDILVCYGFGDGGGGPTRKMVETGVRMEAGITGSPKVRMERSEEYFKELYARVAGNKDLPKWVGELYLEYHRGTYTSMARNKRSNRKCELLWQDVEFFSILASILGVPYDAKEIHDSWETILLNQFHDILPGSSIKEVYEVTKVEYEALEKRGHELIEEKLAAIAGAINAKKDDLVVFNTLSFDRSDDITVSAEGYENVTSFKLPCGCTVPAQRTTDGKLMISGVTIPAKGYKALTPCTDPIKPEAKTVIHTLNDIETPYYRIQLNNARQFVSIFDKEANREVLRKGGLGNVLRVYEDKPIYYDNWDIEIYYTQKSWVVDELLSSEWIENGPVRLVLRNKYKFCDSIIDQDIIFYTNSRRIDFKTHVDWKQHQLLLKTEFEVDVNASEATYDIQFGSLKRPAHKNTSWDGAKFEVCGHKWADLSEGGYGVSILNDCKYGHDIHDGKMTLTLIKSGIVPNPTTDQEEHWFTYAILPHEGDYNEAFVQHEAYCLNVPAYAFRMTKDGDESLTFASLFTVDAPNVIAETVKRAEDGSGVIVRMYEDHNRRTQVTMNWNVPVARMVECDLIENEIGTPVENTDSLSFEIKPFEIKTFKVTLK</sequence>
<evidence type="ECO:0000259" key="5">
    <source>
        <dbReference type="SMART" id="SM00872"/>
    </source>
</evidence>
<dbReference type="GO" id="GO:0046872">
    <property type="term" value="F:metal ion binding"/>
    <property type="evidence" value="ECO:0007669"/>
    <property type="project" value="UniProtKB-KW"/>
</dbReference>
<keyword evidence="7" id="KW-1185">Reference proteome</keyword>
<dbReference type="InterPro" id="IPR041147">
    <property type="entry name" value="GH38_C"/>
</dbReference>
<dbReference type="PANTHER" id="PTHR46017">
    <property type="entry name" value="ALPHA-MANNOSIDASE 2C1"/>
    <property type="match status" value="1"/>
</dbReference>
<gene>
    <name evidence="6" type="ORF">H6A12_09185</name>
</gene>
<feature type="domain" description="Glycoside hydrolase family 38 central" evidence="5">
    <location>
        <begin position="522"/>
        <end position="599"/>
    </location>
</feature>
<keyword evidence="2" id="KW-0479">Metal-binding</keyword>
<dbReference type="SMART" id="SM00872">
    <property type="entry name" value="Alpha-mann_mid"/>
    <property type="match status" value="1"/>
</dbReference>
<keyword evidence="4" id="KW-0326">Glycosidase</keyword>
<evidence type="ECO:0000313" key="6">
    <source>
        <dbReference type="EMBL" id="MBM6921327.1"/>
    </source>
</evidence>
<dbReference type="InterPro" id="IPR028995">
    <property type="entry name" value="Glyco_hydro_57/38_cen_sf"/>
</dbReference>
<dbReference type="InterPro" id="IPR037094">
    <property type="entry name" value="Glyco_hydro_38_cen_sf"/>
</dbReference>
<dbReference type="CDD" id="cd10789">
    <property type="entry name" value="GH38N_AMII_ER_cytosolic"/>
    <property type="match status" value="1"/>
</dbReference>
<organism evidence="6 7">
    <name type="scientific">Merdimmobilis hominis</name>
    <dbReference type="NCBI Taxonomy" id="2897707"/>
    <lineage>
        <taxon>Bacteria</taxon>
        <taxon>Bacillati</taxon>
        <taxon>Bacillota</taxon>
        <taxon>Clostridia</taxon>
        <taxon>Eubacteriales</taxon>
        <taxon>Oscillospiraceae</taxon>
        <taxon>Merdimmobilis</taxon>
    </lineage>
</organism>
<dbReference type="Gene3D" id="2.70.98.30">
    <property type="entry name" value="Golgi alpha-mannosidase II, domain 4"/>
    <property type="match status" value="1"/>
</dbReference>